<organism evidence="2 3">
    <name type="scientific">Colletotrichum tanaceti</name>
    <dbReference type="NCBI Taxonomy" id="1306861"/>
    <lineage>
        <taxon>Eukaryota</taxon>
        <taxon>Fungi</taxon>
        <taxon>Dikarya</taxon>
        <taxon>Ascomycota</taxon>
        <taxon>Pezizomycotina</taxon>
        <taxon>Sordariomycetes</taxon>
        <taxon>Hypocreomycetidae</taxon>
        <taxon>Glomerellales</taxon>
        <taxon>Glomerellaceae</taxon>
        <taxon>Colletotrichum</taxon>
        <taxon>Colletotrichum destructivum species complex</taxon>
    </lineage>
</organism>
<dbReference type="AlphaFoldDB" id="A0A4U6X1D4"/>
<feature type="region of interest" description="Disordered" evidence="1">
    <location>
        <begin position="112"/>
        <end position="131"/>
    </location>
</feature>
<name>A0A4U6X1D4_9PEZI</name>
<evidence type="ECO:0000313" key="2">
    <source>
        <dbReference type="EMBL" id="TKW49171.1"/>
    </source>
</evidence>
<dbReference type="EMBL" id="PJEX01000603">
    <property type="protein sequence ID" value="TKW49171.1"/>
    <property type="molecule type" value="Genomic_DNA"/>
</dbReference>
<evidence type="ECO:0000313" key="3">
    <source>
        <dbReference type="Proteomes" id="UP000310108"/>
    </source>
</evidence>
<keyword evidence="3" id="KW-1185">Reference proteome</keyword>
<evidence type="ECO:0000256" key="1">
    <source>
        <dbReference type="SAM" id="MobiDB-lite"/>
    </source>
</evidence>
<dbReference type="Proteomes" id="UP000310108">
    <property type="component" value="Unassembled WGS sequence"/>
</dbReference>
<comment type="caution">
    <text evidence="2">The sequence shown here is derived from an EMBL/GenBank/DDBJ whole genome shotgun (WGS) entry which is preliminary data.</text>
</comment>
<proteinExistence type="predicted"/>
<gene>
    <name evidence="2" type="ORF">CTA1_10172</name>
</gene>
<feature type="region of interest" description="Disordered" evidence="1">
    <location>
        <begin position="138"/>
        <end position="168"/>
    </location>
</feature>
<protein>
    <submittedName>
        <fullName evidence="2">Uncharacterized protein</fullName>
    </submittedName>
</protein>
<reference evidence="2 3" key="1">
    <citation type="journal article" date="2019" name="PLoS ONE">
        <title>Comparative genome analysis indicates high evolutionary potential of pathogenicity genes in Colletotrichum tanaceti.</title>
        <authorList>
            <person name="Lelwala R.V."/>
            <person name="Korhonen P.K."/>
            <person name="Young N.D."/>
            <person name="Scott J.B."/>
            <person name="Ades P.A."/>
            <person name="Gasser R.B."/>
            <person name="Taylor P.W.J."/>
        </authorList>
    </citation>
    <scope>NUCLEOTIDE SEQUENCE [LARGE SCALE GENOMIC DNA]</scope>
    <source>
        <strain evidence="2">BRIP57314</strain>
    </source>
</reference>
<sequence length="217" mass="24505">MLFKQTASAVPNIINFSTFSSSFRSTWSTSSASVPARFSRCCSSSLLQLKRRTPPLRTSIAPRLTPRIPGLWLINLESCCRPLSHLTCLKPSFRPWIFSCSVVCLRPKARRTRRTNPLPRKNSRNNRRINRRINKSLGPIALLPPPSSSEGRNRFISATPPPTNNSSASARLRRMVVRRNVIGWIPAIPARRPRTLDGWHSVPALRLKTREQDVATC</sequence>
<feature type="compositionally biased region" description="Basic residues" evidence="1">
    <location>
        <begin position="121"/>
        <end position="131"/>
    </location>
</feature>
<accession>A0A4U6X1D4</accession>